<name>A0A5B7EKE0_PORTR</name>
<organism evidence="2 3">
    <name type="scientific">Portunus trituberculatus</name>
    <name type="common">Swimming crab</name>
    <name type="synonym">Neptunus trituberculatus</name>
    <dbReference type="NCBI Taxonomy" id="210409"/>
    <lineage>
        <taxon>Eukaryota</taxon>
        <taxon>Metazoa</taxon>
        <taxon>Ecdysozoa</taxon>
        <taxon>Arthropoda</taxon>
        <taxon>Crustacea</taxon>
        <taxon>Multicrustacea</taxon>
        <taxon>Malacostraca</taxon>
        <taxon>Eumalacostraca</taxon>
        <taxon>Eucarida</taxon>
        <taxon>Decapoda</taxon>
        <taxon>Pleocyemata</taxon>
        <taxon>Brachyura</taxon>
        <taxon>Eubrachyura</taxon>
        <taxon>Portunoidea</taxon>
        <taxon>Portunidae</taxon>
        <taxon>Portuninae</taxon>
        <taxon>Portunus</taxon>
    </lineage>
</organism>
<feature type="compositionally biased region" description="Polar residues" evidence="1">
    <location>
        <begin position="45"/>
        <end position="68"/>
    </location>
</feature>
<sequence>MTPIALSDPHTLLTHQYTRQGRPLQGLATVTKEQKGPESTHEESNAVSVTRQHYSTNDSLSPHPTSPYSPVCPGTLPPFHPDVIQVGCPNPSPPPPHFQLSKLILSVMPC</sequence>
<proteinExistence type="predicted"/>
<dbReference type="Proteomes" id="UP000324222">
    <property type="component" value="Unassembled WGS sequence"/>
</dbReference>
<gene>
    <name evidence="2" type="ORF">E2C01_027001</name>
</gene>
<keyword evidence="3" id="KW-1185">Reference proteome</keyword>
<evidence type="ECO:0000313" key="3">
    <source>
        <dbReference type="Proteomes" id="UP000324222"/>
    </source>
</evidence>
<evidence type="ECO:0000313" key="2">
    <source>
        <dbReference type="EMBL" id="MPC33646.1"/>
    </source>
</evidence>
<accession>A0A5B7EKE0</accession>
<feature type="compositionally biased region" description="Basic and acidic residues" evidence="1">
    <location>
        <begin position="32"/>
        <end position="44"/>
    </location>
</feature>
<evidence type="ECO:0000256" key="1">
    <source>
        <dbReference type="SAM" id="MobiDB-lite"/>
    </source>
</evidence>
<protein>
    <submittedName>
        <fullName evidence="2">Uncharacterized protein</fullName>
    </submittedName>
</protein>
<comment type="caution">
    <text evidence="2">The sequence shown here is derived from an EMBL/GenBank/DDBJ whole genome shotgun (WGS) entry which is preliminary data.</text>
</comment>
<dbReference type="EMBL" id="VSRR010002875">
    <property type="protein sequence ID" value="MPC33646.1"/>
    <property type="molecule type" value="Genomic_DNA"/>
</dbReference>
<reference evidence="2 3" key="1">
    <citation type="submission" date="2019-05" db="EMBL/GenBank/DDBJ databases">
        <title>Another draft genome of Portunus trituberculatus and its Hox gene families provides insights of decapod evolution.</title>
        <authorList>
            <person name="Jeong J.-H."/>
            <person name="Song I."/>
            <person name="Kim S."/>
            <person name="Choi T."/>
            <person name="Kim D."/>
            <person name="Ryu S."/>
            <person name="Kim W."/>
        </authorList>
    </citation>
    <scope>NUCLEOTIDE SEQUENCE [LARGE SCALE GENOMIC DNA]</scope>
    <source>
        <tissue evidence="2">Muscle</tissue>
    </source>
</reference>
<feature type="region of interest" description="Disordered" evidence="1">
    <location>
        <begin position="19"/>
        <end position="73"/>
    </location>
</feature>
<dbReference type="AlphaFoldDB" id="A0A5B7EKE0"/>